<dbReference type="RefSeq" id="WP_167330257.1">
    <property type="nucleotide sequence ID" value="NZ_AZFT01000006.1"/>
</dbReference>
<dbReference type="EMBL" id="AZFT01000006">
    <property type="protein sequence ID" value="KRL87179.1"/>
    <property type="molecule type" value="Genomic_DNA"/>
</dbReference>
<dbReference type="AlphaFoldDB" id="A0A0R1UBR9"/>
<gene>
    <name evidence="1" type="ORF">FC32_GL001798</name>
</gene>
<comment type="caution">
    <text evidence="1">The sequence shown here is derived from an EMBL/GenBank/DDBJ whole genome shotgun (WGS) entry which is preliminary data.</text>
</comment>
<keyword evidence="2" id="KW-1185">Reference proteome</keyword>
<dbReference type="STRING" id="1423724.FC32_GL001798"/>
<organism evidence="1 2">
    <name type="scientific">Ligilactobacillus apodemi DSM 16634 = JCM 16172</name>
    <dbReference type="NCBI Taxonomy" id="1423724"/>
    <lineage>
        <taxon>Bacteria</taxon>
        <taxon>Bacillati</taxon>
        <taxon>Bacillota</taxon>
        <taxon>Bacilli</taxon>
        <taxon>Lactobacillales</taxon>
        <taxon>Lactobacillaceae</taxon>
        <taxon>Ligilactobacillus</taxon>
    </lineage>
</organism>
<sequence>MEFGEFSKTNYSISLDTKSQLFSARSNDNPEFEATGVTIQDALSELSKLDTSIRR</sequence>
<protein>
    <submittedName>
        <fullName evidence="1">Uncharacterized protein</fullName>
    </submittedName>
</protein>
<dbReference type="Proteomes" id="UP000051324">
    <property type="component" value="Unassembled WGS sequence"/>
</dbReference>
<reference evidence="1 2" key="1">
    <citation type="journal article" date="2015" name="Genome Announc.">
        <title>Expanding the biotechnology potential of lactobacilli through comparative genomics of 213 strains and associated genera.</title>
        <authorList>
            <person name="Sun Z."/>
            <person name="Harris H.M."/>
            <person name="McCann A."/>
            <person name="Guo C."/>
            <person name="Argimon S."/>
            <person name="Zhang W."/>
            <person name="Yang X."/>
            <person name="Jeffery I.B."/>
            <person name="Cooney J.C."/>
            <person name="Kagawa T.F."/>
            <person name="Liu W."/>
            <person name="Song Y."/>
            <person name="Salvetti E."/>
            <person name="Wrobel A."/>
            <person name="Rasinkangas P."/>
            <person name="Parkhill J."/>
            <person name="Rea M.C."/>
            <person name="O'Sullivan O."/>
            <person name="Ritari J."/>
            <person name="Douillard F.P."/>
            <person name="Paul Ross R."/>
            <person name="Yang R."/>
            <person name="Briner A.E."/>
            <person name="Felis G.E."/>
            <person name="de Vos W.M."/>
            <person name="Barrangou R."/>
            <person name="Klaenhammer T.R."/>
            <person name="Caufield P.W."/>
            <person name="Cui Y."/>
            <person name="Zhang H."/>
            <person name="O'Toole P.W."/>
        </authorList>
    </citation>
    <scope>NUCLEOTIDE SEQUENCE [LARGE SCALE GENOMIC DNA]</scope>
    <source>
        <strain evidence="1 2">DSM 16634</strain>
    </source>
</reference>
<name>A0A0R1UBR9_9LACO</name>
<evidence type="ECO:0000313" key="1">
    <source>
        <dbReference type="EMBL" id="KRL87179.1"/>
    </source>
</evidence>
<proteinExistence type="predicted"/>
<accession>A0A0R1UBR9</accession>
<evidence type="ECO:0000313" key="2">
    <source>
        <dbReference type="Proteomes" id="UP000051324"/>
    </source>
</evidence>
<dbReference type="eggNOG" id="ENOG5030AMS">
    <property type="taxonomic scope" value="Bacteria"/>
</dbReference>
<dbReference type="PATRIC" id="fig|1423724.4.peg.1875"/>